<evidence type="ECO:0000259" key="3">
    <source>
        <dbReference type="PROSITE" id="PS50977"/>
    </source>
</evidence>
<organism evidence="4 5">
    <name type="scientific">Rhodococcus opacus</name>
    <name type="common">Nocardia opaca</name>
    <dbReference type="NCBI Taxonomy" id="37919"/>
    <lineage>
        <taxon>Bacteria</taxon>
        <taxon>Bacillati</taxon>
        <taxon>Actinomycetota</taxon>
        <taxon>Actinomycetes</taxon>
        <taxon>Mycobacteriales</taxon>
        <taxon>Nocardiaceae</taxon>
        <taxon>Rhodococcus</taxon>
    </lineage>
</organism>
<sequence>MPIQSLLLDAAEDHFARRGVLATRLADIRQEAGVSVGAVYHHFPNKEELYLQVWLRALADYQDGFRAALAECADARSGVEGAVVRHLQWVSGNPQRATILAAPRPPGVDERADSTNAVFFRDVTQWWRVHEHYGTVRRFDFDVLYALWLGPAQEYSRQWLAGAMTTDPTSVAPELARAAWNSLRNQE</sequence>
<evidence type="ECO:0000256" key="2">
    <source>
        <dbReference type="PROSITE-ProRule" id="PRU00335"/>
    </source>
</evidence>
<protein>
    <submittedName>
        <fullName evidence="4">TetR family transcriptional regulator</fullName>
    </submittedName>
</protein>
<gene>
    <name evidence="4" type="ORF">EP51_33200</name>
</gene>
<dbReference type="PRINTS" id="PR00455">
    <property type="entry name" value="HTHTETR"/>
</dbReference>
<dbReference type="InterPro" id="IPR009057">
    <property type="entry name" value="Homeodomain-like_sf"/>
</dbReference>
<name>A0A076EV68_RHOOP</name>
<dbReference type="InterPro" id="IPR036271">
    <property type="entry name" value="Tet_transcr_reg_TetR-rel_C_sf"/>
</dbReference>
<dbReference type="GO" id="GO:0000976">
    <property type="term" value="F:transcription cis-regulatory region binding"/>
    <property type="evidence" value="ECO:0007669"/>
    <property type="project" value="TreeGrafter"/>
</dbReference>
<dbReference type="PANTHER" id="PTHR30055">
    <property type="entry name" value="HTH-TYPE TRANSCRIPTIONAL REGULATOR RUTR"/>
    <property type="match status" value="1"/>
</dbReference>
<feature type="DNA-binding region" description="H-T-H motif" evidence="2">
    <location>
        <begin position="24"/>
        <end position="43"/>
    </location>
</feature>
<dbReference type="RefSeq" id="WP_128641593.1">
    <property type="nucleotide sequence ID" value="NZ_CP008947.1"/>
</dbReference>
<evidence type="ECO:0000313" key="4">
    <source>
        <dbReference type="EMBL" id="AII09233.1"/>
    </source>
</evidence>
<proteinExistence type="predicted"/>
<reference evidence="4 5" key="1">
    <citation type="submission" date="2014-07" db="EMBL/GenBank/DDBJ databases">
        <title>Genome Sequence of Rhodococcus opacus Strain R7, a Biodegrader of Mono- and Polycyclic Aromatic Hydrocarbons.</title>
        <authorList>
            <person name="Di Gennaro P."/>
            <person name="Zampolli J."/>
            <person name="Presti I."/>
            <person name="Cappelletti M."/>
            <person name="D'Ursi P."/>
            <person name="Orro A."/>
            <person name="Mezzelani A."/>
            <person name="Milanesi L."/>
        </authorList>
    </citation>
    <scope>NUCLEOTIDE SEQUENCE [LARGE SCALE GENOMIC DNA]</scope>
    <source>
        <strain evidence="4 5">R7</strain>
    </source>
</reference>
<dbReference type="SUPFAM" id="SSF48498">
    <property type="entry name" value="Tetracyclin repressor-like, C-terminal domain"/>
    <property type="match status" value="1"/>
</dbReference>
<dbReference type="PROSITE" id="PS50977">
    <property type="entry name" value="HTH_TETR_2"/>
    <property type="match status" value="1"/>
</dbReference>
<dbReference type="SUPFAM" id="SSF46689">
    <property type="entry name" value="Homeodomain-like"/>
    <property type="match status" value="1"/>
</dbReference>
<feature type="domain" description="HTH tetR-type" evidence="3">
    <location>
        <begin position="1"/>
        <end position="61"/>
    </location>
</feature>
<dbReference type="AlphaFoldDB" id="A0A076EV68"/>
<dbReference type="Proteomes" id="UP000028488">
    <property type="component" value="Chromosome"/>
</dbReference>
<keyword evidence="1 2" id="KW-0238">DNA-binding</keyword>
<dbReference type="GO" id="GO:0003700">
    <property type="term" value="F:DNA-binding transcription factor activity"/>
    <property type="evidence" value="ECO:0007669"/>
    <property type="project" value="TreeGrafter"/>
</dbReference>
<dbReference type="Gene3D" id="1.10.357.10">
    <property type="entry name" value="Tetracycline Repressor, domain 2"/>
    <property type="match status" value="1"/>
</dbReference>
<dbReference type="InterPro" id="IPR001647">
    <property type="entry name" value="HTH_TetR"/>
</dbReference>
<dbReference type="Pfam" id="PF00440">
    <property type="entry name" value="TetR_N"/>
    <property type="match status" value="1"/>
</dbReference>
<evidence type="ECO:0000256" key="1">
    <source>
        <dbReference type="ARBA" id="ARBA00023125"/>
    </source>
</evidence>
<accession>A0A076EV68</accession>
<dbReference type="eggNOG" id="COG1309">
    <property type="taxonomic scope" value="Bacteria"/>
</dbReference>
<evidence type="ECO:0000313" key="5">
    <source>
        <dbReference type="Proteomes" id="UP000028488"/>
    </source>
</evidence>
<dbReference type="InterPro" id="IPR050109">
    <property type="entry name" value="HTH-type_TetR-like_transc_reg"/>
</dbReference>
<dbReference type="PANTHER" id="PTHR30055:SF187">
    <property type="entry name" value="TRANSCRIPTIONAL REGULATORY PROTEIN"/>
    <property type="match status" value="1"/>
</dbReference>
<dbReference type="EMBL" id="CP008947">
    <property type="protein sequence ID" value="AII09233.1"/>
    <property type="molecule type" value="Genomic_DNA"/>
</dbReference>